<dbReference type="HOGENOM" id="CLU_169366_0_0_1"/>
<protein>
    <submittedName>
        <fullName evidence="1">Uncharacterized protein</fullName>
    </submittedName>
</protein>
<name>A0A0C3K2F9_9AGAM</name>
<sequence length="89" mass="9720">TNDALGLLPLVTNMNIMLTENIALAHSVVNGAEGKLVGLQYRVDEYGYKIAMCAFVKIPGSKVTIDPELGEGVYPILPVRSTFRYKSPH</sequence>
<reference evidence="1 2" key="1">
    <citation type="submission" date="2014-04" db="EMBL/GenBank/DDBJ databases">
        <authorList>
            <consortium name="DOE Joint Genome Institute"/>
            <person name="Kuo A."/>
            <person name="Girlanda M."/>
            <person name="Perotto S."/>
            <person name="Kohler A."/>
            <person name="Nagy L.G."/>
            <person name="Floudas D."/>
            <person name="Copeland A."/>
            <person name="Barry K.W."/>
            <person name="Cichocki N."/>
            <person name="Veneault-Fourrey C."/>
            <person name="LaButti K."/>
            <person name="Lindquist E.A."/>
            <person name="Lipzen A."/>
            <person name="Lundell T."/>
            <person name="Morin E."/>
            <person name="Murat C."/>
            <person name="Sun H."/>
            <person name="Tunlid A."/>
            <person name="Henrissat B."/>
            <person name="Grigoriev I.V."/>
            <person name="Hibbett D.S."/>
            <person name="Martin F."/>
            <person name="Nordberg H.P."/>
            <person name="Cantor M.N."/>
            <person name="Hua S.X."/>
        </authorList>
    </citation>
    <scope>NUCLEOTIDE SEQUENCE [LARGE SCALE GENOMIC DNA]</scope>
    <source>
        <strain evidence="1 2">MUT 4182</strain>
    </source>
</reference>
<dbReference type="Proteomes" id="UP000054248">
    <property type="component" value="Unassembled WGS sequence"/>
</dbReference>
<keyword evidence="2" id="KW-1185">Reference proteome</keyword>
<feature type="non-terminal residue" evidence="1">
    <location>
        <position position="1"/>
    </location>
</feature>
<evidence type="ECO:0000313" key="2">
    <source>
        <dbReference type="Proteomes" id="UP000054248"/>
    </source>
</evidence>
<reference evidence="2" key="2">
    <citation type="submission" date="2015-01" db="EMBL/GenBank/DDBJ databases">
        <title>Evolutionary Origins and Diversification of the Mycorrhizal Mutualists.</title>
        <authorList>
            <consortium name="DOE Joint Genome Institute"/>
            <consortium name="Mycorrhizal Genomics Consortium"/>
            <person name="Kohler A."/>
            <person name="Kuo A."/>
            <person name="Nagy L.G."/>
            <person name="Floudas D."/>
            <person name="Copeland A."/>
            <person name="Barry K.W."/>
            <person name="Cichocki N."/>
            <person name="Veneault-Fourrey C."/>
            <person name="LaButti K."/>
            <person name="Lindquist E.A."/>
            <person name="Lipzen A."/>
            <person name="Lundell T."/>
            <person name="Morin E."/>
            <person name="Murat C."/>
            <person name="Riley R."/>
            <person name="Ohm R."/>
            <person name="Sun H."/>
            <person name="Tunlid A."/>
            <person name="Henrissat B."/>
            <person name="Grigoriev I.V."/>
            <person name="Hibbett D.S."/>
            <person name="Martin F."/>
        </authorList>
    </citation>
    <scope>NUCLEOTIDE SEQUENCE [LARGE SCALE GENOMIC DNA]</scope>
    <source>
        <strain evidence="2">MUT 4182</strain>
    </source>
</reference>
<dbReference type="OrthoDB" id="432234at2759"/>
<evidence type="ECO:0000313" key="1">
    <source>
        <dbReference type="EMBL" id="KIO15613.1"/>
    </source>
</evidence>
<dbReference type="STRING" id="1051891.A0A0C3K2F9"/>
<dbReference type="AlphaFoldDB" id="A0A0C3K2F9"/>
<feature type="non-terminal residue" evidence="1">
    <location>
        <position position="89"/>
    </location>
</feature>
<proteinExistence type="predicted"/>
<gene>
    <name evidence="1" type="ORF">M407DRAFT_53433</name>
</gene>
<dbReference type="EMBL" id="KN823921">
    <property type="protein sequence ID" value="KIO15613.1"/>
    <property type="molecule type" value="Genomic_DNA"/>
</dbReference>
<accession>A0A0C3K2F9</accession>
<organism evidence="1 2">
    <name type="scientific">Tulasnella calospora MUT 4182</name>
    <dbReference type="NCBI Taxonomy" id="1051891"/>
    <lineage>
        <taxon>Eukaryota</taxon>
        <taxon>Fungi</taxon>
        <taxon>Dikarya</taxon>
        <taxon>Basidiomycota</taxon>
        <taxon>Agaricomycotina</taxon>
        <taxon>Agaricomycetes</taxon>
        <taxon>Cantharellales</taxon>
        <taxon>Tulasnellaceae</taxon>
        <taxon>Tulasnella</taxon>
    </lineage>
</organism>